<evidence type="ECO:0000256" key="3">
    <source>
        <dbReference type="SAM" id="MobiDB-lite"/>
    </source>
</evidence>
<dbReference type="PROSITE" id="PS50005">
    <property type="entry name" value="TPR"/>
    <property type="match status" value="1"/>
</dbReference>
<keyword evidence="5" id="KW-1185">Reference proteome</keyword>
<protein>
    <submittedName>
        <fullName evidence="4">Uncharacterized protein</fullName>
    </submittedName>
</protein>
<keyword evidence="1" id="KW-0802">TPR repeat</keyword>
<dbReference type="Gene3D" id="1.25.40.10">
    <property type="entry name" value="Tetratricopeptide repeat domain"/>
    <property type="match status" value="1"/>
</dbReference>
<dbReference type="InterPro" id="IPR019734">
    <property type="entry name" value="TPR_rpt"/>
</dbReference>
<dbReference type="Pfam" id="PF13414">
    <property type="entry name" value="TPR_11"/>
    <property type="match status" value="1"/>
</dbReference>
<name>A0A1V6LXY1_9BACT</name>
<feature type="region of interest" description="Disordered" evidence="3">
    <location>
        <begin position="126"/>
        <end position="145"/>
    </location>
</feature>
<feature type="compositionally biased region" description="Polar residues" evidence="3">
    <location>
        <begin position="157"/>
        <end position="167"/>
    </location>
</feature>
<comment type="caution">
    <text evidence="4">The sequence shown here is derived from an EMBL/GenBank/DDBJ whole genome shotgun (WGS) entry which is preliminary data.</text>
</comment>
<evidence type="ECO:0000256" key="2">
    <source>
        <dbReference type="SAM" id="Coils"/>
    </source>
</evidence>
<evidence type="ECO:0000256" key="1">
    <source>
        <dbReference type="PROSITE-ProRule" id="PRU00339"/>
    </source>
</evidence>
<dbReference type="RefSeq" id="WP_070067763.1">
    <property type="nucleotide sequence ID" value="NZ_MJUW02000108.1"/>
</dbReference>
<feature type="coiled-coil region" evidence="2">
    <location>
        <begin position="55"/>
        <end position="117"/>
    </location>
</feature>
<keyword evidence="2" id="KW-0175">Coiled coil</keyword>
<dbReference type="Proteomes" id="UP000242219">
    <property type="component" value="Unassembled WGS sequence"/>
</dbReference>
<sequence>MKTRKFQKCTSVRFIILFVVVTLPLACGMVHSKESSYKHTEQTKGFKQGDLPQSQVDLRQALDKLKEKSDNLEARVNKLASAKDKQIRAHAQMKMKVSNLEKEHTKLKEKVASLEIANKKSFNRVSMAKAPQKTKPIVQKKPDTKVTQKKMVTMNKSATKATITKSSLSKDTETTPALPSYSPKVTEGEKPEEERDVKIDGLDLKKINEKGIEYGRKGMYDAAIKEFQKVAAAEPNLANAHYNLGLAYKKKGMQPDADREFAEYERLKGRNN</sequence>
<feature type="region of interest" description="Disordered" evidence="3">
    <location>
        <begin position="157"/>
        <end position="195"/>
    </location>
</feature>
<feature type="repeat" description="TPR" evidence="1">
    <location>
        <begin position="204"/>
        <end position="237"/>
    </location>
</feature>
<dbReference type="SUPFAM" id="SSF48452">
    <property type="entry name" value="TPR-like"/>
    <property type="match status" value="1"/>
</dbReference>
<evidence type="ECO:0000313" key="4">
    <source>
        <dbReference type="EMBL" id="OQD45019.1"/>
    </source>
</evidence>
<proteinExistence type="predicted"/>
<feature type="compositionally biased region" description="Basic and acidic residues" evidence="3">
    <location>
        <begin position="186"/>
        <end position="195"/>
    </location>
</feature>
<reference evidence="4 5" key="1">
    <citation type="journal article" date="2016" name="Genome Announc.">
        <title>Draft Genome Sequence of the Anaerobic Ammonium-Oxidizing Bacterium 'Candidatus Brocadia sp. 40'.</title>
        <authorList>
            <person name="Ali M."/>
            <person name="Haroon M.F."/>
            <person name="Narita Y."/>
            <person name="Zhang L."/>
            <person name="Rangel Shaw D."/>
            <person name="Okabe S."/>
            <person name="Saikaly P.E."/>
        </authorList>
    </citation>
    <scope>NUCLEOTIDE SEQUENCE [LARGE SCALE GENOMIC DNA]</scope>
    <source>
        <strain evidence="4 5">40</strain>
    </source>
</reference>
<accession>A0A1V6LXY1</accession>
<gene>
    <name evidence="4" type="ORF">BIY37_10445</name>
</gene>
<dbReference type="EMBL" id="MJUW02000108">
    <property type="protein sequence ID" value="OQD45019.1"/>
    <property type="molecule type" value="Genomic_DNA"/>
</dbReference>
<organism evidence="4 5">
    <name type="scientific">Candidatus Brocadia sapporoensis</name>
    <dbReference type="NCBI Taxonomy" id="392547"/>
    <lineage>
        <taxon>Bacteria</taxon>
        <taxon>Pseudomonadati</taxon>
        <taxon>Planctomycetota</taxon>
        <taxon>Candidatus Brocadiia</taxon>
        <taxon>Candidatus Brocadiales</taxon>
        <taxon>Candidatus Brocadiaceae</taxon>
        <taxon>Candidatus Brocadia</taxon>
    </lineage>
</organism>
<dbReference type="InterPro" id="IPR011990">
    <property type="entry name" value="TPR-like_helical_dom_sf"/>
</dbReference>
<dbReference type="AlphaFoldDB" id="A0A1V6LXY1"/>
<evidence type="ECO:0000313" key="5">
    <source>
        <dbReference type="Proteomes" id="UP000242219"/>
    </source>
</evidence>